<comment type="caution">
    <text evidence="3">The sequence shown here is derived from an EMBL/GenBank/DDBJ whole genome shotgun (WGS) entry which is preliminary data.</text>
</comment>
<feature type="coiled-coil region" evidence="1">
    <location>
        <begin position="169"/>
        <end position="237"/>
    </location>
</feature>
<evidence type="ECO:0000256" key="1">
    <source>
        <dbReference type="SAM" id="Coils"/>
    </source>
</evidence>
<accession>A0A1B8TTH2</accession>
<sequence>MKSIKINSIKLFALAFTASSFMFFSCDTPKKNTTENNEISEVIETEKDNLEVEKEIAEGDVERMNMKEGEVITRSYKIKEQTPIVYNLDANGIAGFDDWKDFTVVNYELAEIRKSNYVTTSQRIKNMNYRIANLGNTIPSWLKTEEVMEDVADIQKEYLELIKESNAPEKEVKENLEELSEKFDDLKEELDETVAEYVKIHESAIEEFNEEFKKGKIEAAIEEYNEEIKKLDKIIEKKK</sequence>
<dbReference type="OrthoDB" id="1144672at2"/>
<keyword evidence="1" id="KW-0175">Coiled coil</keyword>
<gene>
    <name evidence="3" type="ORF">LPB3_12495</name>
</gene>
<dbReference type="EMBL" id="LSFM01000023">
    <property type="protein sequence ID" value="OBY62947.1"/>
    <property type="molecule type" value="Genomic_DNA"/>
</dbReference>
<dbReference type="Proteomes" id="UP000092584">
    <property type="component" value="Unassembled WGS sequence"/>
</dbReference>
<protein>
    <submittedName>
        <fullName evidence="3">Uncharacterized protein</fullName>
    </submittedName>
</protein>
<evidence type="ECO:0000313" key="4">
    <source>
        <dbReference type="Proteomes" id="UP000092584"/>
    </source>
</evidence>
<evidence type="ECO:0000313" key="3">
    <source>
        <dbReference type="EMBL" id="OBY62947.1"/>
    </source>
</evidence>
<reference evidence="4" key="1">
    <citation type="submission" date="2016-02" db="EMBL/GenBank/DDBJ databases">
        <authorList>
            <person name="Shin S.-K."/>
            <person name="Yi H."/>
            <person name="Kim E."/>
        </authorList>
    </citation>
    <scope>NUCLEOTIDE SEQUENCE [LARGE SCALE GENOMIC DNA]</scope>
    <source>
        <strain evidence="4">LPB0003</strain>
    </source>
</reference>
<feature type="coiled-coil region" evidence="1">
    <location>
        <begin position="40"/>
        <end position="67"/>
    </location>
</feature>
<proteinExistence type="predicted"/>
<dbReference type="AlphaFoldDB" id="A0A1B8TTH2"/>
<keyword evidence="4" id="KW-1185">Reference proteome</keyword>
<keyword evidence="2" id="KW-0732">Signal</keyword>
<evidence type="ECO:0000256" key="2">
    <source>
        <dbReference type="SAM" id="SignalP"/>
    </source>
</evidence>
<feature type="signal peptide" evidence="2">
    <location>
        <begin position="1"/>
        <end position="25"/>
    </location>
</feature>
<dbReference type="STRING" id="1774273.LPB03_12480"/>
<dbReference type="KEGG" id="pob:LPB03_12480"/>
<feature type="chain" id="PRO_5008615533" evidence="2">
    <location>
        <begin position="26"/>
        <end position="239"/>
    </location>
</feature>
<dbReference type="PROSITE" id="PS51257">
    <property type="entry name" value="PROKAR_LIPOPROTEIN"/>
    <property type="match status" value="1"/>
</dbReference>
<dbReference type="RefSeq" id="WP_065319924.1">
    <property type="nucleotide sequence ID" value="NZ_CP017477.1"/>
</dbReference>
<name>A0A1B8TTH2_9FLAO</name>
<organism evidence="3 4">
    <name type="scientific">Polaribacter vadi</name>
    <dbReference type="NCBI Taxonomy" id="1774273"/>
    <lineage>
        <taxon>Bacteria</taxon>
        <taxon>Pseudomonadati</taxon>
        <taxon>Bacteroidota</taxon>
        <taxon>Flavobacteriia</taxon>
        <taxon>Flavobacteriales</taxon>
        <taxon>Flavobacteriaceae</taxon>
    </lineage>
</organism>